<feature type="active site" description="Proton acceptor" evidence="1">
    <location>
        <position position="187"/>
    </location>
</feature>
<dbReference type="InterPro" id="IPR015422">
    <property type="entry name" value="PyrdxlP-dep_Trfase_small"/>
</dbReference>
<evidence type="ECO:0000256" key="3">
    <source>
        <dbReference type="RuleBase" id="RU004508"/>
    </source>
</evidence>
<comment type="caution">
    <text evidence="4">The sequence shown here is derived from an EMBL/GenBank/DDBJ whole genome shotgun (WGS) entry which is preliminary data.</text>
</comment>
<keyword evidence="2 3" id="KW-0663">Pyridoxal phosphate</keyword>
<dbReference type="SUPFAM" id="SSF53383">
    <property type="entry name" value="PLP-dependent transferases"/>
    <property type="match status" value="1"/>
</dbReference>
<keyword evidence="4" id="KW-0808">Transferase</keyword>
<dbReference type="GO" id="GO:0030170">
    <property type="term" value="F:pyridoxal phosphate binding"/>
    <property type="evidence" value="ECO:0007669"/>
    <property type="project" value="TreeGrafter"/>
</dbReference>
<dbReference type="Pfam" id="PF01041">
    <property type="entry name" value="DegT_DnrJ_EryC1"/>
    <property type="match status" value="2"/>
</dbReference>
<proteinExistence type="inferred from homology"/>
<dbReference type="Proteomes" id="UP000033866">
    <property type="component" value="Unassembled WGS sequence"/>
</dbReference>
<dbReference type="PANTHER" id="PTHR30244">
    <property type="entry name" value="TRANSAMINASE"/>
    <property type="match status" value="1"/>
</dbReference>
<dbReference type="InterPro" id="IPR015421">
    <property type="entry name" value="PyrdxlP-dep_Trfase_major"/>
</dbReference>
<accession>A0A0G0B2A4</accession>
<organism evidence="4 5">
    <name type="scientific">candidate division WS6 bacterium GW2011_GWE1_34_7</name>
    <dbReference type="NCBI Taxonomy" id="1619093"/>
    <lineage>
        <taxon>Bacteria</taxon>
        <taxon>Candidatus Dojkabacteria</taxon>
    </lineage>
</organism>
<dbReference type="EMBL" id="LBPV01000067">
    <property type="protein sequence ID" value="KKP63568.1"/>
    <property type="molecule type" value="Genomic_DNA"/>
</dbReference>
<evidence type="ECO:0000313" key="5">
    <source>
        <dbReference type="Proteomes" id="UP000033866"/>
    </source>
</evidence>
<dbReference type="GO" id="GO:0000271">
    <property type="term" value="P:polysaccharide biosynthetic process"/>
    <property type="evidence" value="ECO:0007669"/>
    <property type="project" value="TreeGrafter"/>
</dbReference>
<dbReference type="PANTHER" id="PTHR30244:SF34">
    <property type="entry name" value="DTDP-4-AMINO-4,6-DIDEOXYGALACTOSE TRANSAMINASE"/>
    <property type="match status" value="1"/>
</dbReference>
<evidence type="ECO:0000256" key="1">
    <source>
        <dbReference type="PIRSR" id="PIRSR000390-1"/>
    </source>
</evidence>
<dbReference type="InterPro" id="IPR015424">
    <property type="entry name" value="PyrdxlP-dep_Trfase"/>
</dbReference>
<gene>
    <name evidence="4" type="ORF">UR61_C0067G0004</name>
</gene>
<comment type="similarity">
    <text evidence="3">Belongs to the DegT/DnrJ/EryC1 family.</text>
</comment>
<feature type="modified residue" description="N6-(pyridoxal phosphate)lysine" evidence="2">
    <location>
        <position position="187"/>
    </location>
</feature>
<dbReference type="Gene3D" id="3.40.640.10">
    <property type="entry name" value="Type I PLP-dependent aspartate aminotransferase-like (Major domain)"/>
    <property type="match status" value="1"/>
</dbReference>
<dbReference type="InterPro" id="IPR000653">
    <property type="entry name" value="DegT/StrS_aminotransferase"/>
</dbReference>
<dbReference type="PIRSF" id="PIRSF000390">
    <property type="entry name" value="PLP_StrS"/>
    <property type="match status" value="1"/>
</dbReference>
<evidence type="ECO:0000256" key="2">
    <source>
        <dbReference type="PIRSR" id="PIRSR000390-2"/>
    </source>
</evidence>
<name>A0A0G0B2A4_9BACT</name>
<reference evidence="4 5" key="1">
    <citation type="journal article" date="2015" name="Nature">
        <title>rRNA introns, odd ribosomes, and small enigmatic genomes across a large radiation of phyla.</title>
        <authorList>
            <person name="Brown C.T."/>
            <person name="Hug L.A."/>
            <person name="Thomas B.C."/>
            <person name="Sharon I."/>
            <person name="Castelle C.J."/>
            <person name="Singh A."/>
            <person name="Wilkins M.J."/>
            <person name="Williams K.H."/>
            <person name="Banfield J.F."/>
        </authorList>
    </citation>
    <scope>NUCLEOTIDE SEQUENCE [LARGE SCALE GENOMIC DNA]</scope>
</reference>
<sequence>MSVFISSNSNIQEDDLLLAKKITSGMVDVSKERMVLEDLLSKIFKDSPFFLFNRGRDALYIALRALGVSSKDEVIIQAFTCIAVPAPILWLGATPRYVDIDPKSFNVDIDKLRTSINEFTRVIILQHTFGNLLDVKSVREIVEEVNNDRKEKEKIYIIEDCAHHSLLSNREVLRYSDIGLFSFAQDKSISSTQGGLVVVKNPNFSKIFSILYDAVPEQNEKDAKYNAEYIVRWAEIKNEYFKSIFNFYPRLTIGKLKILLYRFLGKIKKQASQDLGNQKDIKRYSNHQASLLLNQIPKIRKYDEHREKITSIYDEVLKEDFVFQKHSKCLLRYPVLLSNPAEVLAALSKEKIIGGRWYSSVVFPLSENFERVGYIKASCMKAELCAKYVINLPTGIEVSEEVAKDISRIVNRTGISIKI</sequence>
<dbReference type="AlphaFoldDB" id="A0A0G0B2A4"/>
<dbReference type="GO" id="GO:0008483">
    <property type="term" value="F:transaminase activity"/>
    <property type="evidence" value="ECO:0007669"/>
    <property type="project" value="UniProtKB-KW"/>
</dbReference>
<evidence type="ECO:0000313" key="4">
    <source>
        <dbReference type="EMBL" id="KKP63568.1"/>
    </source>
</evidence>
<protein>
    <submittedName>
        <fullName evidence="4">DegT/DnrJ/EryC1/StrS aminotransferase</fullName>
    </submittedName>
</protein>
<keyword evidence="4" id="KW-0032">Aminotransferase</keyword>
<dbReference type="Gene3D" id="3.90.1150.10">
    <property type="entry name" value="Aspartate Aminotransferase, domain 1"/>
    <property type="match status" value="1"/>
</dbReference>